<dbReference type="AlphaFoldDB" id="A0A076IT77"/>
<dbReference type="KEGG" id="bdo:EL88_21005"/>
<dbReference type="EMBL" id="VVZA01000034">
    <property type="protein sequence ID" value="KAA5401387.1"/>
    <property type="molecule type" value="Genomic_DNA"/>
</dbReference>
<dbReference type="Proteomes" id="UP000481700">
    <property type="component" value="Unassembled WGS sequence"/>
</dbReference>
<dbReference type="EMBL" id="VVYY01000039">
    <property type="protein sequence ID" value="KAA5391724.1"/>
    <property type="molecule type" value="Genomic_DNA"/>
</dbReference>
<dbReference type="EMBL" id="VVZB01000007">
    <property type="protein sequence ID" value="KAA5381889.1"/>
    <property type="molecule type" value="Genomic_DNA"/>
</dbReference>
<evidence type="ECO:0000313" key="10">
    <source>
        <dbReference type="Proteomes" id="UP000347681"/>
    </source>
</evidence>
<reference evidence="5 14" key="3">
    <citation type="submission" date="2019-11" db="EMBL/GenBank/DDBJ databases">
        <title>Complete genome sequence of Bacteroides dorei DSM 17855.</title>
        <authorList>
            <person name="Russell J.T."/>
        </authorList>
    </citation>
    <scope>NUCLEOTIDE SEQUENCE [LARGE SCALE GENOMIC DNA]</scope>
    <source>
        <strain evidence="5 14">DSM 17855</strain>
    </source>
</reference>
<dbReference type="Proteomes" id="UP000441162">
    <property type="component" value="Unassembled WGS sequence"/>
</dbReference>
<evidence type="ECO:0000313" key="1">
    <source>
        <dbReference type="EMBL" id="KAA5315256.1"/>
    </source>
</evidence>
<evidence type="ECO:0000313" key="11">
    <source>
        <dbReference type="Proteomes" id="UP000441162"/>
    </source>
</evidence>
<proteinExistence type="predicted"/>
<evidence type="ECO:0000313" key="13">
    <source>
        <dbReference type="Proteomes" id="UP000481700"/>
    </source>
</evidence>
<sequence length="72" mass="8873">MKILLYVLLAFGVFCFFSCKRIEKEQLTFLMKEWTRKEILFHDRAVLCWETIYTIHWIHDIGDWCLMISLWV</sequence>
<dbReference type="Proteomes" id="UP000294834">
    <property type="component" value="Unassembled WGS sequence"/>
</dbReference>
<evidence type="ECO:0000313" key="14">
    <source>
        <dbReference type="Proteomes" id="UP000500949"/>
    </source>
</evidence>
<name>A0A076IT77_9BACT</name>
<evidence type="ECO:0000313" key="9">
    <source>
        <dbReference type="Proteomes" id="UP000294834"/>
    </source>
</evidence>
<dbReference type="Proteomes" id="UP000500949">
    <property type="component" value="Chromosome"/>
</dbReference>
<dbReference type="EMBL" id="SLTU01000002">
    <property type="protein sequence ID" value="TDA73349.1"/>
    <property type="molecule type" value="Genomic_DNA"/>
</dbReference>
<dbReference type="KEGG" id="bdh:GV66_01795"/>
<dbReference type="Proteomes" id="UP000481616">
    <property type="component" value="Unassembled WGS sequence"/>
</dbReference>
<evidence type="ECO:0000313" key="7">
    <source>
        <dbReference type="EMBL" id="TDB09058.1"/>
    </source>
</evidence>
<evidence type="ECO:0000313" key="6">
    <source>
        <dbReference type="EMBL" id="TDA73349.1"/>
    </source>
</evidence>
<protein>
    <submittedName>
        <fullName evidence="6">Uncharacterized protein</fullName>
    </submittedName>
</protein>
<evidence type="ECO:0000313" key="3">
    <source>
        <dbReference type="EMBL" id="KAA5391724.1"/>
    </source>
</evidence>
<dbReference type="EMBL" id="CP046176">
    <property type="protein sequence ID" value="QJR78130.1"/>
    <property type="molecule type" value="Genomic_DNA"/>
</dbReference>
<dbReference type="EMBL" id="SLTX01000001">
    <property type="protein sequence ID" value="TDB09058.1"/>
    <property type="molecule type" value="Genomic_DNA"/>
</dbReference>
<dbReference type="EMBL" id="VVZV01000030">
    <property type="protein sequence ID" value="KAA5315256.1"/>
    <property type="molecule type" value="Genomic_DNA"/>
</dbReference>
<reference evidence="10 11" key="1">
    <citation type="journal article" date="2019" name="Nat. Med.">
        <title>A library of human gut bacterial isolates paired with longitudinal multiomics data enables mechanistic microbiome research.</title>
        <authorList>
            <person name="Poyet M."/>
            <person name="Groussin M."/>
            <person name="Gibbons S.M."/>
            <person name="Avila-Pacheco J."/>
            <person name="Jiang X."/>
            <person name="Kearney S.M."/>
            <person name="Perrotta A.R."/>
            <person name="Berdy B."/>
            <person name="Zhao S."/>
            <person name="Lieberman T.D."/>
            <person name="Swanson P.K."/>
            <person name="Smith M."/>
            <person name="Roesemann S."/>
            <person name="Alexander J.E."/>
            <person name="Rich S.A."/>
            <person name="Livny J."/>
            <person name="Vlamakis H."/>
            <person name="Clish C."/>
            <person name="Bullock K."/>
            <person name="Deik A."/>
            <person name="Scott J."/>
            <person name="Pierce K.A."/>
            <person name="Xavier R.J."/>
            <person name="Alm E.J."/>
        </authorList>
    </citation>
    <scope>NUCLEOTIDE SEQUENCE [LARGE SCALE GENOMIC DNA]</scope>
    <source>
        <strain evidence="3 12">BIOML-A1</strain>
        <strain evidence="1 13">BIOML-A25</strain>
        <strain evidence="4 11">BIOML-A4</strain>
        <strain evidence="2 10">BIOML-A5</strain>
    </source>
</reference>
<accession>A0A076IT77</accession>
<gene>
    <name evidence="6" type="ORF">E1I98_18500</name>
    <name evidence="7" type="ORF">E1J06_17665</name>
    <name evidence="4" type="ORF">F2Y51_22145</name>
    <name evidence="3" type="ORF">F2Y58_23395</name>
    <name evidence="2" type="ORF">F2Y61_14315</name>
    <name evidence="1" type="ORF">F2Z07_19835</name>
    <name evidence="5" type="ORF">GKD17_18000</name>
</gene>
<evidence type="ECO:0000313" key="2">
    <source>
        <dbReference type="EMBL" id="KAA5381889.1"/>
    </source>
</evidence>
<evidence type="ECO:0000313" key="5">
    <source>
        <dbReference type="EMBL" id="QJR78130.1"/>
    </source>
</evidence>
<evidence type="ECO:0000313" key="8">
    <source>
        <dbReference type="Proteomes" id="UP000294527"/>
    </source>
</evidence>
<evidence type="ECO:0000313" key="12">
    <source>
        <dbReference type="Proteomes" id="UP000481616"/>
    </source>
</evidence>
<dbReference type="Proteomes" id="UP000294527">
    <property type="component" value="Unassembled WGS sequence"/>
</dbReference>
<evidence type="ECO:0000313" key="4">
    <source>
        <dbReference type="EMBL" id="KAA5401387.1"/>
    </source>
</evidence>
<organism evidence="6 8">
    <name type="scientific">Phocaeicola dorei</name>
    <dbReference type="NCBI Taxonomy" id="357276"/>
    <lineage>
        <taxon>Bacteria</taxon>
        <taxon>Pseudomonadati</taxon>
        <taxon>Bacteroidota</taxon>
        <taxon>Bacteroidia</taxon>
        <taxon>Bacteroidales</taxon>
        <taxon>Bacteroidaceae</taxon>
        <taxon>Phocaeicola</taxon>
    </lineage>
</organism>
<reference evidence="8 9" key="2">
    <citation type="journal article" date="2019" name="Nat. Microbiol.">
        <title>Genomic variation and strain-specific functional adaptation in the human gut microbiome during early life.</title>
        <authorList>
            <person name="Vatanen T."/>
            <person name="Plichta D.R."/>
            <person name="Somani J."/>
            <person name="Munch P.C."/>
            <person name="Arthur T.D."/>
            <person name="Hall A.B."/>
            <person name="Rudolf S."/>
            <person name="Oakeley E.J."/>
            <person name="Ke X."/>
            <person name="Young R.A."/>
            <person name="Haiser H.J."/>
            <person name="Kolde R."/>
            <person name="Yassour M."/>
            <person name="Luopajarvi K."/>
            <person name="Siljander H."/>
            <person name="Virtanen S.M."/>
            <person name="Ilonen J."/>
            <person name="Uibo R."/>
            <person name="Tillmann V."/>
            <person name="Mokurov S."/>
            <person name="Dorshakova N."/>
            <person name="Porter J.A."/>
            <person name="McHardy A.C."/>
            <person name="Lahdesmaki H."/>
            <person name="Vlamakis H."/>
            <person name="Huttenhower C."/>
            <person name="Knip M."/>
            <person name="Xavier R.J."/>
        </authorList>
    </citation>
    <scope>NUCLEOTIDE SEQUENCE [LARGE SCALE GENOMIC DNA]</scope>
    <source>
        <strain evidence="6 8">RJX1047</strain>
        <strain evidence="7 9">RJX1052</strain>
    </source>
</reference>
<dbReference type="Proteomes" id="UP000347681">
    <property type="component" value="Unassembled WGS sequence"/>
</dbReference>